<dbReference type="InterPro" id="IPR034505">
    <property type="entry name" value="Coproporphyrinogen-III_oxidase"/>
</dbReference>
<dbReference type="SFLD" id="SFLDS00029">
    <property type="entry name" value="Radical_SAM"/>
    <property type="match status" value="1"/>
</dbReference>
<evidence type="ECO:0000256" key="1">
    <source>
        <dbReference type="ARBA" id="ARBA00017228"/>
    </source>
</evidence>
<evidence type="ECO:0000256" key="2">
    <source>
        <dbReference type="ARBA" id="ARBA00022691"/>
    </source>
</evidence>
<reference evidence="7 8" key="1">
    <citation type="submission" date="2023-07" db="EMBL/GenBank/DDBJ databases">
        <title>Genomic Encyclopedia of Type Strains, Phase IV (KMG-IV): sequencing the most valuable type-strain genomes for metagenomic binning, comparative biology and taxonomic classification.</title>
        <authorList>
            <person name="Goeker M."/>
        </authorList>
    </citation>
    <scope>NUCLEOTIDE SEQUENCE [LARGE SCALE GENOMIC DNA]</scope>
    <source>
        <strain evidence="7 8">DSM 25924</strain>
    </source>
</reference>
<evidence type="ECO:0000256" key="5">
    <source>
        <dbReference type="ARBA" id="ARBA00023014"/>
    </source>
</evidence>
<evidence type="ECO:0000256" key="4">
    <source>
        <dbReference type="ARBA" id="ARBA00023004"/>
    </source>
</evidence>
<dbReference type="EMBL" id="JAURUO010000013">
    <property type="protein sequence ID" value="MDP9729351.1"/>
    <property type="molecule type" value="Genomic_DNA"/>
</dbReference>
<dbReference type="Pfam" id="PF04055">
    <property type="entry name" value="Radical_SAM"/>
    <property type="match status" value="1"/>
</dbReference>
<protein>
    <recommendedName>
        <fullName evidence="1">Heme chaperone HemW</fullName>
    </recommendedName>
</protein>
<evidence type="ECO:0000256" key="3">
    <source>
        <dbReference type="ARBA" id="ARBA00022723"/>
    </source>
</evidence>
<dbReference type="GO" id="GO:0051989">
    <property type="term" value="F:coproporphyrinogen dehydrogenase activity"/>
    <property type="evidence" value="ECO:0007669"/>
    <property type="project" value="UniProtKB-EC"/>
</dbReference>
<evidence type="ECO:0000259" key="6">
    <source>
        <dbReference type="PROSITE" id="PS51918"/>
    </source>
</evidence>
<accession>A0ABT9LYY3</accession>
<dbReference type="RefSeq" id="WP_203115836.1">
    <property type="nucleotide sequence ID" value="NZ_JAURUO010000013.1"/>
</dbReference>
<evidence type="ECO:0000313" key="8">
    <source>
        <dbReference type="Proteomes" id="UP001229209"/>
    </source>
</evidence>
<keyword evidence="3" id="KW-0479">Metal-binding</keyword>
<keyword evidence="8" id="KW-1185">Reference proteome</keyword>
<comment type="caution">
    <text evidence="7">The sequence shown here is derived from an EMBL/GenBank/DDBJ whole genome shotgun (WGS) entry which is preliminary data.</text>
</comment>
<dbReference type="PANTHER" id="PTHR13932">
    <property type="entry name" value="COPROPORPHYRINIGEN III OXIDASE"/>
    <property type="match status" value="1"/>
</dbReference>
<dbReference type="InterPro" id="IPR006638">
    <property type="entry name" value="Elp3/MiaA/NifB-like_rSAM"/>
</dbReference>
<evidence type="ECO:0000313" key="7">
    <source>
        <dbReference type="EMBL" id="MDP9729351.1"/>
    </source>
</evidence>
<keyword evidence="7" id="KW-0560">Oxidoreductase</keyword>
<dbReference type="InterPro" id="IPR013785">
    <property type="entry name" value="Aldolase_TIM"/>
</dbReference>
<dbReference type="PANTHER" id="PTHR13932:SF5">
    <property type="entry name" value="RADICAL S-ADENOSYL METHIONINE DOMAIN-CONTAINING PROTEIN 1, MITOCHONDRIAL"/>
    <property type="match status" value="1"/>
</dbReference>
<feature type="domain" description="Radical SAM core" evidence="6">
    <location>
        <begin position="49"/>
        <end position="291"/>
    </location>
</feature>
<dbReference type="SUPFAM" id="SSF102114">
    <property type="entry name" value="Radical SAM enzymes"/>
    <property type="match status" value="1"/>
</dbReference>
<dbReference type="PROSITE" id="PS51918">
    <property type="entry name" value="RADICAL_SAM"/>
    <property type="match status" value="1"/>
</dbReference>
<dbReference type="SFLD" id="SFLDG01065">
    <property type="entry name" value="anaerobic_coproporphyrinogen-I"/>
    <property type="match status" value="1"/>
</dbReference>
<dbReference type="InterPro" id="IPR058240">
    <property type="entry name" value="rSAM_sf"/>
</dbReference>
<dbReference type="SMART" id="SM00729">
    <property type="entry name" value="Elp3"/>
    <property type="match status" value="1"/>
</dbReference>
<gene>
    <name evidence="7" type="ORF">J2S04_002324</name>
</gene>
<dbReference type="Gene3D" id="3.20.20.70">
    <property type="entry name" value="Aldolase class I"/>
    <property type="match status" value="1"/>
</dbReference>
<proteinExistence type="predicted"/>
<dbReference type="CDD" id="cd01335">
    <property type="entry name" value="Radical_SAM"/>
    <property type="match status" value="1"/>
</dbReference>
<dbReference type="Proteomes" id="UP001229209">
    <property type="component" value="Unassembled WGS sequence"/>
</dbReference>
<keyword evidence="2" id="KW-0949">S-adenosyl-L-methionine</keyword>
<dbReference type="InterPro" id="IPR007197">
    <property type="entry name" value="rSAM"/>
</dbReference>
<organism evidence="7 8">
    <name type="scientific">Alicyclobacillus tolerans</name>
    <dbReference type="NCBI Taxonomy" id="90970"/>
    <lineage>
        <taxon>Bacteria</taxon>
        <taxon>Bacillati</taxon>
        <taxon>Bacillota</taxon>
        <taxon>Bacilli</taxon>
        <taxon>Bacillales</taxon>
        <taxon>Alicyclobacillaceae</taxon>
        <taxon>Alicyclobacillus</taxon>
    </lineage>
</organism>
<keyword evidence="5" id="KW-0411">Iron-sulfur</keyword>
<name>A0ABT9LYY3_9BACL</name>
<keyword evidence="4" id="KW-0408">Iron</keyword>
<sequence>MKLLNDSVMAFDFRLPIYNWFFPFSYQGISDRTRDMVGSNSLDIFKVAGMDPKFRALYFHVPFCEAICTFCPFSRVVCTDEEVFEHYTNALIKEIQIKSRYPNVSSYPIDAIFFGGGTPSILNPSQIRRIGKTIKECFDLSQLKEFSYECHLTTVTEDRLEALNDIGVTHGRMGVQTFNPLYRKLFNLVEDTDLIREKVSLLKKAFPFVSIDILYGMHGQTFDEFVQDLHYAVELQTPTIDVYPINNAVTQIHLNREFRENNLEATSGFSKTLMNVILREYMEKSGYLPHNGHGYVKSSKEHIEQRPVVTDTYRFQYHEAHYGYKGHEIIGFGSGAWSVMDGFILENKGDWKSYVSTMRDHNQLEMNFFEFDPVICESKGIAFHLPYHGEVEKKKINFELVRPEVLGRLQEVINRGLVYDDGTHYRLSELGWIWYGNLLYYLSPDTEQKAILNFIERRSQQKGRYVEDWDISFDFNREVIIA</sequence>